<evidence type="ECO:0000313" key="2">
    <source>
        <dbReference type="Proteomes" id="UP001162131"/>
    </source>
</evidence>
<dbReference type="GO" id="GO:0005634">
    <property type="term" value="C:nucleus"/>
    <property type="evidence" value="ECO:0007669"/>
    <property type="project" value="TreeGrafter"/>
</dbReference>
<dbReference type="InterPro" id="IPR038899">
    <property type="entry name" value="METTL22"/>
</dbReference>
<dbReference type="GO" id="GO:0008276">
    <property type="term" value="F:protein methyltransferase activity"/>
    <property type="evidence" value="ECO:0007669"/>
    <property type="project" value="InterPro"/>
</dbReference>
<dbReference type="EMBL" id="CAJZBQ010000032">
    <property type="protein sequence ID" value="CAG9322850.1"/>
    <property type="molecule type" value="Genomic_DNA"/>
</dbReference>
<dbReference type="AlphaFoldDB" id="A0AAU9JAY6"/>
<dbReference type="SUPFAM" id="SSF53335">
    <property type="entry name" value="S-adenosyl-L-methionine-dependent methyltransferases"/>
    <property type="match status" value="1"/>
</dbReference>
<dbReference type="InterPro" id="IPR029063">
    <property type="entry name" value="SAM-dependent_MTases_sf"/>
</dbReference>
<dbReference type="Gene3D" id="3.40.50.150">
    <property type="entry name" value="Vaccinia Virus protein VP39"/>
    <property type="match status" value="1"/>
</dbReference>
<evidence type="ECO:0000313" key="1">
    <source>
        <dbReference type="EMBL" id="CAG9322850.1"/>
    </source>
</evidence>
<keyword evidence="2" id="KW-1185">Reference proteome</keyword>
<reference evidence="1" key="1">
    <citation type="submission" date="2021-09" db="EMBL/GenBank/DDBJ databases">
        <authorList>
            <consortium name="AG Swart"/>
            <person name="Singh M."/>
            <person name="Singh A."/>
            <person name="Seah K."/>
            <person name="Emmerich C."/>
        </authorList>
    </citation>
    <scope>NUCLEOTIDE SEQUENCE</scope>
    <source>
        <strain evidence="1">ATCC30299</strain>
    </source>
</reference>
<proteinExistence type="predicted"/>
<dbReference type="InterPro" id="IPR019410">
    <property type="entry name" value="Methyltransf_16"/>
</dbReference>
<organism evidence="1 2">
    <name type="scientific">Blepharisma stoltei</name>
    <dbReference type="NCBI Taxonomy" id="1481888"/>
    <lineage>
        <taxon>Eukaryota</taxon>
        <taxon>Sar</taxon>
        <taxon>Alveolata</taxon>
        <taxon>Ciliophora</taxon>
        <taxon>Postciliodesmatophora</taxon>
        <taxon>Heterotrichea</taxon>
        <taxon>Heterotrichida</taxon>
        <taxon>Blepharismidae</taxon>
        <taxon>Blepharisma</taxon>
    </lineage>
</organism>
<sequence length="238" mass="27554">MVKKKNICSIKVFKKLHIKCFIIMEEIPEEFFLCEEYTLFNESLGEYTQEFYALKSACTDYDLTGQVIWPGAKILSQYLLENQHKLQDKDLLEVGSGSGFTGLFCSHFARKVVLSDGNDIVLRLLEKNKVFGHCPIFVCKIEWNEDNSAAELESKELPIKYPVIIGSDVIYSIDAVIPLFNTINKHLENDGEFIMCYTNRAMNNYRVLLEESEKLGFSHEVLWNELNVYLYSFKKINN</sequence>
<accession>A0AAU9JAY6</accession>
<gene>
    <name evidence="1" type="ORF">BSTOLATCC_MIC31965</name>
</gene>
<protein>
    <submittedName>
        <fullName evidence="1">Uncharacterized protein</fullName>
    </submittedName>
</protein>
<dbReference type="PANTHER" id="PTHR23108">
    <property type="entry name" value="METHYLTRANSFERASE-RELATED"/>
    <property type="match status" value="1"/>
</dbReference>
<dbReference type="PANTHER" id="PTHR23108:SF3">
    <property type="entry name" value="METHYLTRANSFERASE FAMILY PROTEIN"/>
    <property type="match status" value="1"/>
</dbReference>
<dbReference type="Pfam" id="PF10294">
    <property type="entry name" value="Methyltransf_16"/>
    <property type="match status" value="1"/>
</dbReference>
<dbReference type="Proteomes" id="UP001162131">
    <property type="component" value="Unassembled WGS sequence"/>
</dbReference>
<comment type="caution">
    <text evidence="1">The sequence shown here is derived from an EMBL/GenBank/DDBJ whole genome shotgun (WGS) entry which is preliminary data.</text>
</comment>
<name>A0AAU9JAY6_9CILI</name>